<sequence length="297" mass="34032">MNIKQKREIPSAVMRNIHPGTLNLPVFENQIAAIYLCKDGVMPSHEELDAGLIIKSRGGKTIAPHQSYNIDALTYPLYFPRGEQTFVKDALPKNRSRKRAREIARDCCNERYVEGVYTDAGLDDAHDLNDDDDEITLGNKQARKSRFISRREFVVYILARRPDFGKHRIIGTGKLYAQYVLHSFARIEADRLCAIGKHLTEVRSTTASALFKYLDEKLNEKGVKLGKLVNMPQTYVGSRKWYQKLYSDAMAVSLKLGKPDLFITFTGNQEWPEIKNNLVSKFDSWITDPFLCCRVFF</sequence>
<proteinExistence type="predicted"/>
<dbReference type="AlphaFoldDB" id="A0A3P7MBT6"/>
<dbReference type="PANTHER" id="PTHR45786:SF74">
    <property type="entry name" value="ATP-DEPENDENT DNA HELICASE"/>
    <property type="match status" value="1"/>
</dbReference>
<organism evidence="2 3">
    <name type="scientific">Cylicostephanus goldi</name>
    <name type="common">Nematode worm</name>
    <dbReference type="NCBI Taxonomy" id="71465"/>
    <lineage>
        <taxon>Eukaryota</taxon>
        <taxon>Metazoa</taxon>
        <taxon>Ecdysozoa</taxon>
        <taxon>Nematoda</taxon>
        <taxon>Chromadorea</taxon>
        <taxon>Rhabditida</taxon>
        <taxon>Rhabditina</taxon>
        <taxon>Rhabditomorpha</taxon>
        <taxon>Strongyloidea</taxon>
        <taxon>Strongylidae</taxon>
        <taxon>Cylicostephanus</taxon>
    </lineage>
</organism>
<reference evidence="2 3" key="1">
    <citation type="submission" date="2018-11" db="EMBL/GenBank/DDBJ databases">
        <authorList>
            <consortium name="Pathogen Informatics"/>
        </authorList>
    </citation>
    <scope>NUCLEOTIDE SEQUENCE [LARGE SCALE GENOMIC DNA]</scope>
</reference>
<evidence type="ECO:0000313" key="2">
    <source>
        <dbReference type="EMBL" id="VDN26965.1"/>
    </source>
</evidence>
<dbReference type="PANTHER" id="PTHR45786">
    <property type="entry name" value="DNA BINDING PROTEIN-LIKE"/>
    <property type="match status" value="1"/>
</dbReference>
<dbReference type="EMBL" id="UYRV01111731">
    <property type="protein sequence ID" value="VDN26965.1"/>
    <property type="molecule type" value="Genomic_DNA"/>
</dbReference>
<evidence type="ECO:0000259" key="1">
    <source>
        <dbReference type="Pfam" id="PF14214"/>
    </source>
</evidence>
<accession>A0A3P7MBT6</accession>
<feature type="non-terminal residue" evidence="2">
    <location>
        <position position="297"/>
    </location>
</feature>
<keyword evidence="3" id="KW-1185">Reference proteome</keyword>
<name>A0A3P7MBT6_CYLGO</name>
<dbReference type="Proteomes" id="UP000271889">
    <property type="component" value="Unassembled WGS sequence"/>
</dbReference>
<feature type="domain" description="Helitron helicase-like" evidence="1">
    <location>
        <begin position="156"/>
        <end position="296"/>
    </location>
</feature>
<protein>
    <recommendedName>
        <fullName evidence="1">Helitron helicase-like domain-containing protein</fullName>
    </recommendedName>
</protein>
<dbReference type="Pfam" id="PF14214">
    <property type="entry name" value="Helitron_like_N"/>
    <property type="match status" value="1"/>
</dbReference>
<dbReference type="OrthoDB" id="5864836at2759"/>
<gene>
    <name evidence="2" type="ORF">CGOC_LOCUS10538</name>
</gene>
<evidence type="ECO:0000313" key="3">
    <source>
        <dbReference type="Proteomes" id="UP000271889"/>
    </source>
</evidence>
<dbReference type="InterPro" id="IPR025476">
    <property type="entry name" value="Helitron_helicase-like"/>
</dbReference>